<dbReference type="EMBL" id="FXTK01000011">
    <property type="protein sequence ID" value="SMO78659.1"/>
    <property type="molecule type" value="Genomic_DNA"/>
</dbReference>
<gene>
    <name evidence="1" type="ORF">SAMN06265221_11143</name>
</gene>
<proteinExistence type="predicted"/>
<name>A0A521E3Y9_9RHOB</name>
<dbReference type="Proteomes" id="UP000319014">
    <property type="component" value="Unassembled WGS sequence"/>
</dbReference>
<organism evidence="1 2">
    <name type="scientific">Paracoccus laeviglucosivorans</name>
    <dbReference type="NCBI Taxonomy" id="1197861"/>
    <lineage>
        <taxon>Bacteria</taxon>
        <taxon>Pseudomonadati</taxon>
        <taxon>Pseudomonadota</taxon>
        <taxon>Alphaproteobacteria</taxon>
        <taxon>Rhodobacterales</taxon>
        <taxon>Paracoccaceae</taxon>
        <taxon>Paracoccus</taxon>
    </lineage>
</organism>
<accession>A0A521E3Y9</accession>
<evidence type="ECO:0008006" key="3">
    <source>
        <dbReference type="Google" id="ProtNLM"/>
    </source>
</evidence>
<dbReference type="RefSeq" id="WP_142663563.1">
    <property type="nucleotide sequence ID" value="NZ_FXTK01000011.1"/>
</dbReference>
<protein>
    <recommendedName>
        <fullName evidence="3">Phage tail protein</fullName>
    </recommendedName>
</protein>
<keyword evidence="2" id="KW-1185">Reference proteome</keyword>
<evidence type="ECO:0000313" key="1">
    <source>
        <dbReference type="EMBL" id="SMO78659.1"/>
    </source>
</evidence>
<dbReference type="OrthoDB" id="7357280at2"/>
<sequence>MPAVGGWLAAVWTGASAAGAAGAAILKGVASVVLNMAVAKITAPKGPRPQELQNELKSSNAQRIHHLGRVRTGGAVMFWDWAHTVNLPPVLGIDVRTRRLYKLLAVADGGMTNVLQWYLDGEPVSVDADGYVTDQPWEKGNVRLQWRKGIQGDQWDGGDWPELRGAFPNQWTVNHRLRGVGTILATFDAVGSDDIAEVYSGGEPEVTALIEGMPAYWAFDGSTITGARNPPVFLSHIMANPASGPVSADDIDLPSLSIARNDCLANIPTVGGTRPRYLAGLSYAASDPIKDTAQKMLDAMGGRAWVNPEGKLAIEAGVWRAPTITIVERPIVEMEYGAGTERINRVTTLVATYVAPQTNWQETNADPVDDAAAIARWGEGEPKGIDLLAVQHHGQAAHLCKQKLALMNPARRMTVKLRAYGLRLIGERRVFVTIPRLGLNAVPFWIDALSFDGTNTTVELIEAHPGSFDMTPAEEGEPPSIPVEIDRGTDAMSAAITSLDVVTNDGDPYIRVAGNYTSRPGLMAAAQFKRSDESGPWTDMIREKVAAGYSFRTPALRDRAEYDVRTFVAFTGFGRDGDLVAKSPYTTVTGIEVVANGTAPGAPVVFSASGSAGGLLTVIFKPDLGANYHRTGLYRAAAGAPFSAAVPVLPWSYDTSSEVTMTSNIPAAGARYWLQSENASQVKSDPVLVGNYPA</sequence>
<dbReference type="AlphaFoldDB" id="A0A521E3Y9"/>
<evidence type="ECO:0000313" key="2">
    <source>
        <dbReference type="Proteomes" id="UP000319014"/>
    </source>
</evidence>
<reference evidence="1 2" key="1">
    <citation type="submission" date="2017-05" db="EMBL/GenBank/DDBJ databases">
        <authorList>
            <person name="Varghese N."/>
            <person name="Submissions S."/>
        </authorList>
    </citation>
    <scope>NUCLEOTIDE SEQUENCE [LARGE SCALE GENOMIC DNA]</scope>
    <source>
        <strain evidence="1 2">DSM 100094</strain>
    </source>
</reference>